<evidence type="ECO:0000256" key="1">
    <source>
        <dbReference type="SAM" id="Coils"/>
    </source>
</evidence>
<name>A0ABT2S861_9FIRM</name>
<comment type="caution">
    <text evidence="2">The sequence shown here is derived from an EMBL/GenBank/DDBJ whole genome shotgun (WGS) entry which is preliminary data.</text>
</comment>
<evidence type="ECO:0000313" key="2">
    <source>
        <dbReference type="EMBL" id="MCU6700766.1"/>
    </source>
</evidence>
<dbReference type="Proteomes" id="UP001207605">
    <property type="component" value="Unassembled WGS sequence"/>
</dbReference>
<dbReference type="EMBL" id="JAOQJV010000017">
    <property type="protein sequence ID" value="MCU6700766.1"/>
    <property type="molecule type" value="Genomic_DNA"/>
</dbReference>
<gene>
    <name evidence="2" type="ORF">OCV65_11050</name>
</gene>
<feature type="coiled-coil region" evidence="1">
    <location>
        <begin position="49"/>
        <end position="76"/>
    </location>
</feature>
<dbReference type="InterPro" id="IPR007060">
    <property type="entry name" value="FtsL/DivIC"/>
</dbReference>
<accession>A0ABT2S861</accession>
<reference evidence="2 3" key="1">
    <citation type="journal article" date="2021" name="ISME Commun">
        <title>Automated analysis of genomic sequences facilitates high-throughput and comprehensive description of bacteria.</title>
        <authorList>
            <person name="Hitch T.C.A."/>
        </authorList>
    </citation>
    <scope>NUCLEOTIDE SEQUENCE [LARGE SCALE GENOMIC DNA]</scope>
    <source>
        <strain evidence="2 3">Sanger_02</strain>
    </source>
</reference>
<sequence>MNKIKQKSQARRKKNRLRRHKASVLAVSGVLLLLVAVVTVSSISLRAKNKAYIAQEQELQEQIDAEEERSKEIDSLEEYVGTDEYIEQTAKDKLNLVHENEIIFKKK</sequence>
<protein>
    <submittedName>
        <fullName evidence="2">Septum formation initiator family protein</fullName>
    </submittedName>
</protein>
<dbReference type="Pfam" id="PF04977">
    <property type="entry name" value="DivIC"/>
    <property type="match status" value="1"/>
</dbReference>
<keyword evidence="1" id="KW-0175">Coiled coil</keyword>
<keyword evidence="3" id="KW-1185">Reference proteome</keyword>
<organism evidence="2 3">
    <name type="scientific">Dorea ammoniilytica</name>
    <dbReference type="NCBI Taxonomy" id="2981788"/>
    <lineage>
        <taxon>Bacteria</taxon>
        <taxon>Bacillati</taxon>
        <taxon>Bacillota</taxon>
        <taxon>Clostridia</taxon>
        <taxon>Lachnospirales</taxon>
        <taxon>Lachnospiraceae</taxon>
        <taxon>Dorea</taxon>
    </lineage>
</organism>
<evidence type="ECO:0000313" key="3">
    <source>
        <dbReference type="Proteomes" id="UP001207605"/>
    </source>
</evidence>
<proteinExistence type="predicted"/>
<dbReference type="RefSeq" id="WP_118452449.1">
    <property type="nucleotide sequence ID" value="NZ_JAOQJV010000017.1"/>
</dbReference>